<dbReference type="AlphaFoldDB" id="A0A4Q2M4X9"/>
<gene>
    <name evidence="2" type="ORF">BJ972_001715</name>
    <name evidence="3" type="ORF">ESP50_07865</name>
</gene>
<evidence type="ECO:0000313" key="4">
    <source>
        <dbReference type="Proteomes" id="UP000292686"/>
    </source>
</evidence>
<evidence type="ECO:0000313" key="2">
    <source>
        <dbReference type="EMBL" id="NYD67196.1"/>
    </source>
</evidence>
<evidence type="ECO:0000313" key="3">
    <source>
        <dbReference type="EMBL" id="RXZ86969.1"/>
    </source>
</evidence>
<evidence type="ECO:0000313" key="5">
    <source>
        <dbReference type="Proteomes" id="UP000581087"/>
    </source>
</evidence>
<name>A0A4Q2M4X9_9MICO</name>
<dbReference type="Proteomes" id="UP000292686">
    <property type="component" value="Unassembled WGS sequence"/>
</dbReference>
<dbReference type="EMBL" id="JACCBI010000001">
    <property type="protein sequence ID" value="NYD67196.1"/>
    <property type="molecule type" value="Genomic_DNA"/>
</dbReference>
<organism evidence="3 4">
    <name type="scientific">Agromyces atrinae</name>
    <dbReference type="NCBI Taxonomy" id="592376"/>
    <lineage>
        <taxon>Bacteria</taxon>
        <taxon>Bacillati</taxon>
        <taxon>Actinomycetota</taxon>
        <taxon>Actinomycetes</taxon>
        <taxon>Micrococcales</taxon>
        <taxon>Microbacteriaceae</taxon>
        <taxon>Agromyces</taxon>
    </lineage>
</organism>
<comment type="caution">
    <text evidence="3">The sequence shown here is derived from an EMBL/GenBank/DDBJ whole genome shotgun (WGS) entry which is preliminary data.</text>
</comment>
<dbReference type="Proteomes" id="UP000581087">
    <property type="component" value="Unassembled WGS sequence"/>
</dbReference>
<reference evidence="3 4" key="1">
    <citation type="submission" date="2019-01" db="EMBL/GenBank/DDBJ databases">
        <title>Agromyces.</title>
        <authorList>
            <person name="Li J."/>
        </authorList>
    </citation>
    <scope>NUCLEOTIDE SEQUENCE [LARGE SCALE GENOMIC DNA]</scope>
    <source>
        <strain evidence="3 4">DSM 23870</strain>
    </source>
</reference>
<dbReference type="InterPro" id="IPR007037">
    <property type="entry name" value="SIP_rossman_dom"/>
</dbReference>
<accession>A0A4Q2M4X9</accession>
<dbReference type="EMBL" id="SDPM01000003">
    <property type="protein sequence ID" value="RXZ86969.1"/>
    <property type="molecule type" value="Genomic_DNA"/>
</dbReference>
<reference evidence="2 5" key="2">
    <citation type="submission" date="2020-07" db="EMBL/GenBank/DDBJ databases">
        <title>Sequencing the genomes of 1000 actinobacteria strains.</title>
        <authorList>
            <person name="Klenk H.-P."/>
        </authorList>
    </citation>
    <scope>NUCLEOTIDE SEQUENCE [LARGE SCALE GENOMIC DNA]</scope>
    <source>
        <strain evidence="2 5">DSM 23870</strain>
    </source>
</reference>
<sequence length="146" mass="16079">MPFSQNSDPAVCDQRSRYVLVAGDIGDIDEIRQVLSDLPRDAYGRVIIEIAAPLQVVPLDAPPRVAVTWLRRDERSSVSKVRAAAERGETLVRAVDAWLDEWMRASDDPSSEYVLWIGSHASEAVNEFCVSLAHELRAYSAPGATA</sequence>
<dbReference type="RefSeq" id="WP_129173822.1">
    <property type="nucleotide sequence ID" value="NZ_JACCBI010000001.1"/>
</dbReference>
<dbReference type="OrthoDB" id="5123323at2"/>
<keyword evidence="4" id="KW-1185">Reference proteome</keyword>
<proteinExistence type="predicted"/>
<protein>
    <submittedName>
        <fullName evidence="2">NADPH-dependent ferric siderophore reductase</fullName>
    </submittedName>
</protein>
<dbReference type="Gene3D" id="3.40.50.80">
    <property type="entry name" value="Nucleotide-binding domain of ferredoxin-NADP reductase (FNR) module"/>
    <property type="match status" value="1"/>
</dbReference>
<evidence type="ECO:0000259" key="1">
    <source>
        <dbReference type="Pfam" id="PF04954"/>
    </source>
</evidence>
<dbReference type="Pfam" id="PF04954">
    <property type="entry name" value="SIP"/>
    <property type="match status" value="1"/>
</dbReference>
<dbReference type="InterPro" id="IPR039261">
    <property type="entry name" value="FNR_nucleotide-bd"/>
</dbReference>
<feature type="domain" description="SIP-like Rossmann fold" evidence="1">
    <location>
        <begin position="18"/>
        <end position="121"/>
    </location>
</feature>